<organism evidence="1">
    <name type="scientific">Haptolina ericina</name>
    <dbReference type="NCBI Taxonomy" id="156174"/>
    <lineage>
        <taxon>Eukaryota</taxon>
        <taxon>Haptista</taxon>
        <taxon>Haptophyta</taxon>
        <taxon>Prymnesiophyceae</taxon>
        <taxon>Prymnesiales</taxon>
        <taxon>Prymnesiaceae</taxon>
        <taxon>Haptolina</taxon>
    </lineage>
</organism>
<reference evidence="1" key="1">
    <citation type="submission" date="2021-01" db="EMBL/GenBank/DDBJ databases">
        <authorList>
            <person name="Corre E."/>
            <person name="Pelletier E."/>
            <person name="Niang G."/>
            <person name="Scheremetjew M."/>
            <person name="Finn R."/>
            <person name="Kale V."/>
            <person name="Holt S."/>
            <person name="Cochrane G."/>
            <person name="Meng A."/>
            <person name="Brown T."/>
            <person name="Cohen L."/>
        </authorList>
    </citation>
    <scope>NUCLEOTIDE SEQUENCE</scope>
    <source>
        <strain evidence="1">CCMP281</strain>
    </source>
</reference>
<evidence type="ECO:0000313" key="1">
    <source>
        <dbReference type="EMBL" id="CAE0105051.1"/>
    </source>
</evidence>
<dbReference type="AlphaFoldDB" id="A0A7S3ESF0"/>
<proteinExistence type="predicted"/>
<sequence>MDEWAGGKYSGLVSFVCVSCDGPQLASKFVKELRLSSCTVTYTEDDPVWGQLGCSGFIVLDGSGHVTCRATEAYLEVRERAFNHVESLLDTLLDGAQLPAVAKVGAEVAQDQVPTLQTAGV</sequence>
<name>A0A7S3ESF0_9EUKA</name>
<accession>A0A7S3ESF0</accession>
<dbReference type="EMBL" id="HBHX01010286">
    <property type="protein sequence ID" value="CAE0105051.1"/>
    <property type="molecule type" value="Transcribed_RNA"/>
</dbReference>
<protein>
    <submittedName>
        <fullName evidence="1">Uncharacterized protein</fullName>
    </submittedName>
</protein>
<gene>
    <name evidence="1" type="ORF">HERI1096_LOCUS5709</name>
</gene>